<feature type="compositionally biased region" description="Basic residues" evidence="13">
    <location>
        <begin position="151"/>
        <end position="166"/>
    </location>
</feature>
<dbReference type="Pfam" id="PF01584">
    <property type="entry name" value="CheW"/>
    <property type="match status" value="1"/>
</dbReference>
<evidence type="ECO:0000259" key="14">
    <source>
        <dbReference type="PROSITE" id="PS50109"/>
    </source>
</evidence>
<dbReference type="InterPro" id="IPR036097">
    <property type="entry name" value="HisK_dim/P_sf"/>
</dbReference>
<name>A0AA51N6J1_9BACT</name>
<keyword evidence="7" id="KW-0547">Nucleotide-binding</keyword>
<keyword evidence="4" id="KW-0145">Chemotaxis</keyword>
<gene>
    <name evidence="17" type="ORF">QYS48_27790</name>
</gene>
<comment type="function">
    <text evidence="11">Involved in the transmission of sensory signals from the chemoreceptors to the flagellar motors. CheA is autophosphorylated; it can transfer its phosphate group to either CheB or CheY.</text>
</comment>
<dbReference type="SUPFAM" id="SSF47226">
    <property type="entry name" value="Histidine-containing phosphotransfer domain, HPT domain"/>
    <property type="match status" value="1"/>
</dbReference>
<feature type="domain" description="CheW-like" evidence="15">
    <location>
        <begin position="468"/>
        <end position="608"/>
    </location>
</feature>
<feature type="compositionally biased region" description="Basic and acidic residues" evidence="13">
    <location>
        <begin position="168"/>
        <end position="179"/>
    </location>
</feature>
<dbReference type="Pfam" id="PF02895">
    <property type="entry name" value="H-kinase_dim"/>
    <property type="match status" value="1"/>
</dbReference>
<accession>A0AA51N6J1</accession>
<dbReference type="SMART" id="SM00260">
    <property type="entry name" value="CheW"/>
    <property type="match status" value="1"/>
</dbReference>
<dbReference type="SUPFAM" id="SSF55874">
    <property type="entry name" value="ATPase domain of HSP90 chaperone/DNA topoisomerase II/histidine kinase"/>
    <property type="match status" value="1"/>
</dbReference>
<dbReference type="PROSITE" id="PS50851">
    <property type="entry name" value="CHEW"/>
    <property type="match status" value="1"/>
</dbReference>
<dbReference type="Gene3D" id="1.10.287.560">
    <property type="entry name" value="Histidine kinase CheA-like, homodimeric domain"/>
    <property type="match status" value="1"/>
</dbReference>
<evidence type="ECO:0000256" key="6">
    <source>
        <dbReference type="ARBA" id="ARBA00022679"/>
    </source>
</evidence>
<feature type="domain" description="HPt" evidence="16">
    <location>
        <begin position="1"/>
        <end position="105"/>
    </location>
</feature>
<dbReference type="PROSITE" id="PS50109">
    <property type="entry name" value="HIS_KIN"/>
    <property type="match status" value="1"/>
</dbReference>
<dbReference type="InterPro" id="IPR036890">
    <property type="entry name" value="HATPase_C_sf"/>
</dbReference>
<evidence type="ECO:0000256" key="9">
    <source>
        <dbReference type="ARBA" id="ARBA00022840"/>
    </source>
</evidence>
<dbReference type="SUPFAM" id="SSF50341">
    <property type="entry name" value="CheW-like"/>
    <property type="match status" value="1"/>
</dbReference>
<dbReference type="FunFam" id="3.30.565.10:FF:000016">
    <property type="entry name" value="Chemotaxis protein CheA, putative"/>
    <property type="match status" value="1"/>
</dbReference>
<evidence type="ECO:0000259" key="15">
    <source>
        <dbReference type="PROSITE" id="PS50851"/>
    </source>
</evidence>
<dbReference type="SMART" id="SM00387">
    <property type="entry name" value="HATPase_c"/>
    <property type="match status" value="1"/>
</dbReference>
<feature type="region of interest" description="Disordered" evidence="13">
    <location>
        <begin position="135"/>
        <end position="179"/>
    </location>
</feature>
<dbReference type="GO" id="GO:0005737">
    <property type="term" value="C:cytoplasm"/>
    <property type="evidence" value="ECO:0007669"/>
    <property type="project" value="InterPro"/>
</dbReference>
<keyword evidence="9" id="KW-0067">ATP-binding</keyword>
<keyword evidence="6 17" id="KW-0808">Transferase</keyword>
<evidence type="ECO:0000256" key="5">
    <source>
        <dbReference type="ARBA" id="ARBA00022553"/>
    </source>
</evidence>
<dbReference type="Pfam" id="PF01627">
    <property type="entry name" value="Hpt"/>
    <property type="match status" value="1"/>
</dbReference>
<dbReference type="SMART" id="SM01231">
    <property type="entry name" value="H-kinase_dim"/>
    <property type="match status" value="1"/>
</dbReference>
<keyword evidence="18" id="KW-1185">Reference proteome</keyword>
<feature type="compositionally biased region" description="Basic and acidic residues" evidence="13">
    <location>
        <begin position="135"/>
        <end position="150"/>
    </location>
</feature>
<organism evidence="17 18">
    <name type="scientific">Marivirga arenosa</name>
    <dbReference type="NCBI Taxonomy" id="3059076"/>
    <lineage>
        <taxon>Bacteria</taxon>
        <taxon>Pseudomonadati</taxon>
        <taxon>Bacteroidota</taxon>
        <taxon>Cytophagia</taxon>
        <taxon>Cytophagales</taxon>
        <taxon>Marivirgaceae</taxon>
        <taxon>Marivirga</taxon>
    </lineage>
</organism>
<evidence type="ECO:0000313" key="17">
    <source>
        <dbReference type="EMBL" id="WMN07104.1"/>
    </source>
</evidence>
<dbReference type="PRINTS" id="PR00344">
    <property type="entry name" value="BCTRLSENSOR"/>
</dbReference>
<evidence type="ECO:0000313" key="18">
    <source>
        <dbReference type="Proteomes" id="UP001244443"/>
    </source>
</evidence>
<dbReference type="RefSeq" id="WP_308357144.1">
    <property type="nucleotide sequence ID" value="NZ_CP129970.2"/>
</dbReference>
<dbReference type="InterPro" id="IPR004105">
    <property type="entry name" value="CheA-like_dim"/>
</dbReference>
<evidence type="ECO:0000256" key="8">
    <source>
        <dbReference type="ARBA" id="ARBA00022777"/>
    </source>
</evidence>
<dbReference type="Pfam" id="PF02518">
    <property type="entry name" value="HATPase_c"/>
    <property type="match status" value="1"/>
</dbReference>
<dbReference type="Gene3D" id="2.30.30.40">
    <property type="entry name" value="SH3 Domains"/>
    <property type="match status" value="1"/>
</dbReference>
<evidence type="ECO:0000256" key="1">
    <source>
        <dbReference type="ARBA" id="ARBA00000085"/>
    </source>
</evidence>
<dbReference type="Proteomes" id="UP001244443">
    <property type="component" value="Chromosome"/>
</dbReference>
<feature type="modified residue" description="Phosphohistidine" evidence="12">
    <location>
        <position position="48"/>
    </location>
</feature>
<evidence type="ECO:0000256" key="7">
    <source>
        <dbReference type="ARBA" id="ARBA00022741"/>
    </source>
</evidence>
<evidence type="ECO:0000259" key="16">
    <source>
        <dbReference type="PROSITE" id="PS50894"/>
    </source>
</evidence>
<protein>
    <recommendedName>
        <fullName evidence="3">Chemotaxis protein CheA</fullName>
        <ecNumber evidence="2">2.7.13.3</ecNumber>
    </recommendedName>
</protein>
<dbReference type="SUPFAM" id="SSF47384">
    <property type="entry name" value="Homodimeric domain of signal transducing histidine kinase"/>
    <property type="match status" value="1"/>
</dbReference>
<evidence type="ECO:0000256" key="3">
    <source>
        <dbReference type="ARBA" id="ARBA00021495"/>
    </source>
</evidence>
<dbReference type="GO" id="GO:0006935">
    <property type="term" value="P:chemotaxis"/>
    <property type="evidence" value="ECO:0007669"/>
    <property type="project" value="UniProtKB-KW"/>
</dbReference>
<keyword evidence="5 12" id="KW-0597">Phosphoprotein</keyword>
<dbReference type="InterPro" id="IPR004358">
    <property type="entry name" value="Sig_transdc_His_kin-like_C"/>
</dbReference>
<dbReference type="PANTHER" id="PTHR43395">
    <property type="entry name" value="SENSOR HISTIDINE KINASE CHEA"/>
    <property type="match status" value="1"/>
</dbReference>
<feature type="domain" description="Histidine kinase" evidence="14">
    <location>
        <begin position="219"/>
        <end position="466"/>
    </location>
</feature>
<evidence type="ECO:0000256" key="2">
    <source>
        <dbReference type="ARBA" id="ARBA00012438"/>
    </source>
</evidence>
<dbReference type="InterPro" id="IPR036641">
    <property type="entry name" value="HPT_dom_sf"/>
</dbReference>
<dbReference type="PANTHER" id="PTHR43395:SF10">
    <property type="entry name" value="CHEMOTAXIS PROTEIN CHEA"/>
    <property type="match status" value="1"/>
</dbReference>
<dbReference type="EC" id="2.7.13.3" evidence="2"/>
<dbReference type="GO" id="GO:0005524">
    <property type="term" value="F:ATP binding"/>
    <property type="evidence" value="ECO:0007669"/>
    <property type="project" value="UniProtKB-KW"/>
</dbReference>
<dbReference type="InterPro" id="IPR003594">
    <property type="entry name" value="HATPase_dom"/>
</dbReference>
<dbReference type="InterPro" id="IPR008207">
    <property type="entry name" value="Sig_transdc_His_kin_Hpt_dom"/>
</dbReference>
<dbReference type="CDD" id="cd00088">
    <property type="entry name" value="HPT"/>
    <property type="match status" value="1"/>
</dbReference>
<sequence>MSNKEQEYKKLFISEADSSVEELETLLTQLEKSPKDQKTIDSIFRITHTLKGNAAGMGFELISKFSHALEDLFSEIKQANINIESEIFSTLFKAVDTLKELVQSLSDDSLNVRYRGIQRKLEVIVENSKKQESYAETASVKEVEDKEKPAKKTKAKKSTAKPKATKSKAVEKQQNEEAKLEELRSAVEANQKQEVSKKDPVFEQEIEVIQEEKETKKISFSDMVQVPVEKLDNLLNLVGELIIERDRLITAHEANVSRNEFNSLKRVSSDLQYSVMDVRLVQVGFLFNKFHRVVRDAASTEKKQVDLIIEGSETEIDRNILQIISDSLIHLIRNAIGHGIESETDRKAHKKEIVGKLTLSARNESEGVIIDIKDDGKGVDVDKIKQKVLNKGWVDAATLEKMSKEEIISFIFEPGFSTNDAVNSISGRGVGMDVVKKAIDSVGGNIKVETEAGKGTTFSLILPSSMAVKSTLLFEVGHSQYAVPLTYTDAVLSLQRKEIYKIQNRLMINHQDQTIETVFLSDLFFPNESSAKVDALKSDAKWNVVLVQYNGKKLGLVVDKLLQQKEIVEKPLKKPVDFVRYVSGVTILGNGKVCLVINIPQIIQKLFNHSVNVNATAVA</sequence>
<reference evidence="17" key="1">
    <citation type="submission" date="2023-08" db="EMBL/GenBank/DDBJ databases">
        <title>Comparative genomics and taxonomic characterization of three novel marine species of genus Marivirga.</title>
        <authorList>
            <person name="Muhammad N."/>
            <person name="Kim S.-G."/>
        </authorList>
    </citation>
    <scope>NUCLEOTIDE SEQUENCE [LARGE SCALE GENOMIC DNA]</scope>
    <source>
        <strain evidence="17">ABR2-2</strain>
    </source>
</reference>
<dbReference type="InterPro" id="IPR051315">
    <property type="entry name" value="Bact_Chemotaxis_CheA"/>
</dbReference>
<dbReference type="AlphaFoldDB" id="A0AA51N6J1"/>
<dbReference type="InterPro" id="IPR002545">
    <property type="entry name" value="CheW-lke_dom"/>
</dbReference>
<dbReference type="SMART" id="SM00073">
    <property type="entry name" value="HPT"/>
    <property type="match status" value="1"/>
</dbReference>
<comment type="catalytic activity">
    <reaction evidence="1">
        <text>ATP + protein L-histidine = ADP + protein N-phospho-L-histidine.</text>
        <dbReference type="EC" id="2.7.13.3"/>
    </reaction>
</comment>
<dbReference type="Gene3D" id="1.20.120.160">
    <property type="entry name" value="HPT domain"/>
    <property type="match status" value="1"/>
</dbReference>
<proteinExistence type="predicted"/>
<dbReference type="PROSITE" id="PS50894">
    <property type="entry name" value="HPT"/>
    <property type="match status" value="1"/>
</dbReference>
<dbReference type="Gene3D" id="3.30.565.10">
    <property type="entry name" value="Histidine kinase-like ATPase, C-terminal domain"/>
    <property type="match status" value="1"/>
</dbReference>
<evidence type="ECO:0000256" key="11">
    <source>
        <dbReference type="ARBA" id="ARBA00035100"/>
    </source>
</evidence>
<dbReference type="InterPro" id="IPR005467">
    <property type="entry name" value="His_kinase_dom"/>
</dbReference>
<keyword evidence="8" id="KW-0418">Kinase</keyword>
<evidence type="ECO:0000256" key="13">
    <source>
        <dbReference type="SAM" id="MobiDB-lite"/>
    </source>
</evidence>
<evidence type="ECO:0000256" key="10">
    <source>
        <dbReference type="ARBA" id="ARBA00023012"/>
    </source>
</evidence>
<dbReference type="InterPro" id="IPR037006">
    <property type="entry name" value="CheA-like_homodim_sf"/>
</dbReference>
<dbReference type="InterPro" id="IPR036061">
    <property type="entry name" value="CheW-like_dom_sf"/>
</dbReference>
<keyword evidence="10" id="KW-0902">Two-component regulatory system</keyword>
<dbReference type="GO" id="GO:0000155">
    <property type="term" value="F:phosphorelay sensor kinase activity"/>
    <property type="evidence" value="ECO:0007669"/>
    <property type="project" value="InterPro"/>
</dbReference>
<dbReference type="EMBL" id="CP129970">
    <property type="protein sequence ID" value="WMN07104.1"/>
    <property type="molecule type" value="Genomic_DNA"/>
</dbReference>
<evidence type="ECO:0000256" key="12">
    <source>
        <dbReference type="PROSITE-ProRule" id="PRU00110"/>
    </source>
</evidence>
<evidence type="ECO:0000256" key="4">
    <source>
        <dbReference type="ARBA" id="ARBA00022500"/>
    </source>
</evidence>